<feature type="non-terminal residue" evidence="2">
    <location>
        <position position="1"/>
    </location>
</feature>
<proteinExistence type="predicted"/>
<organism evidence="2">
    <name type="scientific">Lepeophtheirus salmonis</name>
    <name type="common">Salmon louse</name>
    <name type="synonym">Caligus salmonis</name>
    <dbReference type="NCBI Taxonomy" id="72036"/>
    <lineage>
        <taxon>Eukaryota</taxon>
        <taxon>Metazoa</taxon>
        <taxon>Ecdysozoa</taxon>
        <taxon>Arthropoda</taxon>
        <taxon>Crustacea</taxon>
        <taxon>Multicrustacea</taxon>
        <taxon>Hexanauplia</taxon>
        <taxon>Copepoda</taxon>
        <taxon>Siphonostomatoida</taxon>
        <taxon>Caligidae</taxon>
        <taxon>Lepeophtheirus</taxon>
    </lineage>
</organism>
<keyword evidence="1" id="KW-0472">Membrane</keyword>
<evidence type="ECO:0000313" key="2">
    <source>
        <dbReference type="EMBL" id="CDW31940.1"/>
    </source>
</evidence>
<sequence length="60" mass="6980">HVSSLSLIPFCLIIVTKYILLRKKRTSHINICTKRLLYCPYFSQSSHSSKLTLSFFLFAD</sequence>
<name>A0A0K2U1J4_LEPSM</name>
<dbReference type="EMBL" id="HACA01014579">
    <property type="protein sequence ID" value="CDW31940.1"/>
    <property type="molecule type" value="Transcribed_RNA"/>
</dbReference>
<accession>A0A0K2U1J4</accession>
<keyword evidence="1" id="KW-0812">Transmembrane</keyword>
<feature type="transmembrane region" description="Helical" evidence="1">
    <location>
        <begin position="6"/>
        <end position="21"/>
    </location>
</feature>
<reference evidence="2" key="1">
    <citation type="submission" date="2014-05" db="EMBL/GenBank/DDBJ databases">
        <authorList>
            <person name="Chronopoulou M."/>
        </authorList>
    </citation>
    <scope>NUCLEOTIDE SEQUENCE</scope>
    <source>
        <tissue evidence="2">Whole organism</tissue>
    </source>
</reference>
<dbReference type="AlphaFoldDB" id="A0A0K2U1J4"/>
<protein>
    <submittedName>
        <fullName evidence="2">Uncharacterized protein</fullName>
    </submittedName>
</protein>
<keyword evidence="1" id="KW-1133">Transmembrane helix</keyword>
<evidence type="ECO:0000256" key="1">
    <source>
        <dbReference type="SAM" id="Phobius"/>
    </source>
</evidence>